<comment type="caution">
    <text evidence="3">The sequence shown here is derived from an EMBL/GenBank/DDBJ whole genome shotgun (WGS) entry which is preliminary data.</text>
</comment>
<dbReference type="GeneID" id="71566693"/>
<evidence type="ECO:0000313" key="3">
    <source>
        <dbReference type="EMBL" id="GEL29392.1"/>
    </source>
</evidence>
<comment type="similarity">
    <text evidence="1 2">Belongs to the phD/YefM antitoxin family.</text>
</comment>
<dbReference type="InterPro" id="IPR006442">
    <property type="entry name" value="Antitoxin_Phd/YefM"/>
</dbReference>
<protein>
    <recommendedName>
        <fullName evidence="2">Antitoxin</fullName>
    </recommendedName>
</protein>
<evidence type="ECO:0000256" key="2">
    <source>
        <dbReference type="RuleBase" id="RU362080"/>
    </source>
</evidence>
<dbReference type="OrthoDB" id="2427986at2"/>
<dbReference type="Pfam" id="PF02604">
    <property type="entry name" value="PhdYeFM_antitox"/>
    <property type="match status" value="1"/>
</dbReference>
<sequence length="86" mass="9697">MEKIVNPTKARSELFALIKAANQDSKPVLIAGSDDEKSAVLMSKRDYDAWQETLELIMNGQLPDALKRQNDPDVDLDAMIRDIDHE</sequence>
<proteinExistence type="inferred from homology"/>
<evidence type="ECO:0000256" key="1">
    <source>
        <dbReference type="ARBA" id="ARBA00009981"/>
    </source>
</evidence>
<comment type="function">
    <text evidence="2">Antitoxin component of a type II toxin-antitoxin (TA) system.</text>
</comment>
<reference evidence="3" key="1">
    <citation type="submission" date="2019-07" db="EMBL/GenBank/DDBJ databases">
        <title>Whole genome shotgun sequence of Lactobacillus kefiri NBRC 15888.</title>
        <authorList>
            <person name="Hosoyama A."/>
            <person name="Uohara A."/>
            <person name="Ohji S."/>
            <person name="Ichikawa N."/>
        </authorList>
    </citation>
    <scope>NUCLEOTIDE SEQUENCE [LARGE SCALE GENOMIC DNA]</scope>
    <source>
        <strain evidence="3">NBRC 15888</strain>
    </source>
</reference>
<dbReference type="EMBL" id="BJVK01000054">
    <property type="protein sequence ID" value="GEL29392.1"/>
    <property type="molecule type" value="Genomic_DNA"/>
</dbReference>
<gene>
    <name evidence="3" type="ORF">LKE01_22120</name>
</gene>
<dbReference type="Proteomes" id="UP000321893">
    <property type="component" value="Unassembled WGS sequence"/>
</dbReference>
<dbReference type="SUPFAM" id="SSF143120">
    <property type="entry name" value="YefM-like"/>
    <property type="match status" value="1"/>
</dbReference>
<dbReference type="STRING" id="1423764.FC95_GL001846"/>
<dbReference type="InterPro" id="IPR036165">
    <property type="entry name" value="YefM-like_sf"/>
</dbReference>
<dbReference type="AlphaFoldDB" id="A0A511DX22"/>
<dbReference type="NCBIfam" id="TIGR01552">
    <property type="entry name" value="phd_fam"/>
    <property type="match status" value="1"/>
</dbReference>
<organism evidence="3 4">
    <name type="scientific">Lentilactobacillus kefiri</name>
    <name type="common">Lactobacillus kefiri</name>
    <dbReference type="NCBI Taxonomy" id="33962"/>
    <lineage>
        <taxon>Bacteria</taxon>
        <taxon>Bacillati</taxon>
        <taxon>Bacillota</taxon>
        <taxon>Bacilli</taxon>
        <taxon>Lactobacillales</taxon>
        <taxon>Lactobacillaceae</taxon>
        <taxon>Lentilactobacillus</taxon>
    </lineage>
</organism>
<keyword evidence="4" id="KW-1185">Reference proteome</keyword>
<evidence type="ECO:0000313" key="4">
    <source>
        <dbReference type="Proteomes" id="UP000321893"/>
    </source>
</evidence>
<dbReference type="RefSeq" id="WP_056982524.1">
    <property type="nucleotide sequence ID" value="NZ_BJVK01000054.1"/>
</dbReference>
<dbReference type="Gene3D" id="3.40.1620.10">
    <property type="entry name" value="YefM-like domain"/>
    <property type="match status" value="1"/>
</dbReference>
<name>A0A511DX22_LENKE</name>
<accession>A0A511DX22</accession>